<dbReference type="AlphaFoldDB" id="A0A3L8DQW3"/>
<reference evidence="1" key="2">
    <citation type="submission" date="2018-07" db="EMBL/GenBank/DDBJ databases">
        <authorList>
            <person name="Mckenzie S.K."/>
            <person name="Kronauer D.J.C."/>
        </authorList>
    </citation>
    <scope>NUCLEOTIDE SEQUENCE</scope>
    <source>
        <strain evidence="1">Clonal line C1</strain>
    </source>
</reference>
<reference evidence="1" key="1">
    <citation type="journal article" date="2018" name="Genome Res.">
        <title>The genomic architecture and molecular evolution of ant odorant receptors.</title>
        <authorList>
            <person name="McKenzie S.K."/>
            <person name="Kronauer D.J.C."/>
        </authorList>
    </citation>
    <scope>NUCLEOTIDE SEQUENCE [LARGE SCALE GENOMIC DNA]</scope>
    <source>
        <strain evidence="1">Clonal line C1</strain>
    </source>
</reference>
<sequence>MFTITASGQLRLKPNAVPTIFGPSSQLPMQNTDTLEKLTDPKEPMMETDSLIENEENCSATVIQDDLASSKSDDSDTFEKPLILLQNKNGFVQVSQDWINKMETIFIRNEKLKRKLKYKLDVAQRKIKRLQKQMQLSS</sequence>
<evidence type="ECO:0000313" key="1">
    <source>
        <dbReference type="EMBL" id="RLU22662.1"/>
    </source>
</evidence>
<protein>
    <submittedName>
        <fullName evidence="1">Uncharacterized protein</fullName>
    </submittedName>
</protein>
<comment type="caution">
    <text evidence="1">The sequence shown here is derived from an EMBL/GenBank/DDBJ whole genome shotgun (WGS) entry which is preliminary data.</text>
</comment>
<name>A0A3L8DQW3_OOCBI</name>
<dbReference type="EMBL" id="QOIP01000005">
    <property type="protein sequence ID" value="RLU22662.1"/>
    <property type="molecule type" value="Genomic_DNA"/>
</dbReference>
<gene>
    <name evidence="1" type="ORF">DMN91_004940</name>
</gene>
<organism evidence="1">
    <name type="scientific">Ooceraea biroi</name>
    <name type="common">Clonal raider ant</name>
    <name type="synonym">Cerapachys biroi</name>
    <dbReference type="NCBI Taxonomy" id="2015173"/>
    <lineage>
        <taxon>Eukaryota</taxon>
        <taxon>Metazoa</taxon>
        <taxon>Ecdysozoa</taxon>
        <taxon>Arthropoda</taxon>
        <taxon>Hexapoda</taxon>
        <taxon>Insecta</taxon>
        <taxon>Pterygota</taxon>
        <taxon>Neoptera</taxon>
        <taxon>Endopterygota</taxon>
        <taxon>Hymenoptera</taxon>
        <taxon>Apocrita</taxon>
        <taxon>Aculeata</taxon>
        <taxon>Formicoidea</taxon>
        <taxon>Formicidae</taxon>
        <taxon>Dorylinae</taxon>
        <taxon>Ooceraea</taxon>
    </lineage>
</organism>
<accession>A0A3L8DQW3</accession>
<dbReference type="Proteomes" id="UP000279307">
    <property type="component" value="Chromosome 5"/>
</dbReference>
<proteinExistence type="predicted"/>